<evidence type="ECO:0000313" key="3">
    <source>
        <dbReference type="Proteomes" id="UP000249123"/>
    </source>
</evidence>
<dbReference type="Proteomes" id="UP000249123">
    <property type="component" value="Unassembled WGS sequence"/>
</dbReference>
<dbReference type="InterPro" id="IPR000073">
    <property type="entry name" value="AB_hydrolase_1"/>
</dbReference>
<dbReference type="EMBL" id="AWFB01000012">
    <property type="protein sequence ID" value="RAN34256.1"/>
    <property type="molecule type" value="Genomic_DNA"/>
</dbReference>
<dbReference type="Pfam" id="PF00561">
    <property type="entry name" value="Abhydrolase_1"/>
    <property type="match status" value="1"/>
</dbReference>
<gene>
    <name evidence="2" type="ORF">HY3_01230</name>
</gene>
<dbReference type="OrthoDB" id="9789573at2"/>
<dbReference type="STRING" id="1280941.HY2_01145"/>
<dbReference type="RefSeq" id="WP_051594745.1">
    <property type="nucleotide sequence ID" value="NZ_AWFA01000012.1"/>
</dbReference>
<organism evidence="2 3">
    <name type="scientific">Hyphomonas pacifica</name>
    <dbReference type="NCBI Taxonomy" id="1280941"/>
    <lineage>
        <taxon>Bacteria</taxon>
        <taxon>Pseudomonadati</taxon>
        <taxon>Pseudomonadota</taxon>
        <taxon>Alphaproteobacteria</taxon>
        <taxon>Hyphomonadales</taxon>
        <taxon>Hyphomonadaceae</taxon>
        <taxon>Hyphomonas</taxon>
    </lineage>
</organism>
<comment type="caution">
    <text evidence="2">The sequence shown here is derived from an EMBL/GenBank/DDBJ whole genome shotgun (WGS) entry which is preliminary data.</text>
</comment>
<dbReference type="SUPFAM" id="SSF53474">
    <property type="entry name" value="alpha/beta-Hydrolases"/>
    <property type="match status" value="1"/>
</dbReference>
<dbReference type="InterPro" id="IPR029058">
    <property type="entry name" value="AB_hydrolase_fold"/>
</dbReference>
<reference evidence="2 3" key="1">
    <citation type="submission" date="2013-04" db="EMBL/GenBank/DDBJ databases">
        <title>Hyphomonas sp. T24B3 Genome Sequencing.</title>
        <authorList>
            <person name="Lai Q."/>
            <person name="Shao Z."/>
        </authorList>
    </citation>
    <scope>NUCLEOTIDE SEQUENCE [LARGE SCALE GENOMIC DNA]</scope>
    <source>
        <strain evidence="2 3">T24B3</strain>
    </source>
</reference>
<dbReference type="eggNOG" id="COG1073">
    <property type="taxonomic scope" value="Bacteria"/>
</dbReference>
<dbReference type="AlphaFoldDB" id="A0A062TZY7"/>
<keyword evidence="3" id="KW-1185">Reference proteome</keyword>
<name>A0A062TZY7_9PROT</name>
<accession>A0A062TZY7</accession>
<proteinExistence type="predicted"/>
<sequence length="315" mass="35866">MDELTAQITERAIKIGGGEQVAAILARPVEDTSLPAIVILNTGVAHRVGHHRKFVTLSRRLANNGHIVVRFDFPGLGDSPAMTGEDTLLDTNMASIRDVLDWMDATLGRRRIVLLGLCSGADQSIIYASRDPRVNGAILLDPSIPRTRRYYVNDLYKRLMRRSFWTNILSGRGRVWNKVRRVLHRQTGPQMTLPGQFSRPNLEHPEAIAFLENVYQGAMDHHAELLAVFTAGPHYQHNYRRQIIDALPGVDFGDRLKLYFLKECDHTFLREAQRERLYTIIADWLAQRFPALEEVRVDVGQTEETGDPDMEIEEF</sequence>
<dbReference type="Gene3D" id="3.40.50.1820">
    <property type="entry name" value="alpha/beta hydrolase"/>
    <property type="match status" value="1"/>
</dbReference>
<evidence type="ECO:0000313" key="2">
    <source>
        <dbReference type="EMBL" id="RAN34256.1"/>
    </source>
</evidence>
<dbReference type="PANTHER" id="PTHR42886:SF29">
    <property type="entry name" value="PUMMELIG, ISOFORM A"/>
    <property type="match status" value="1"/>
</dbReference>
<evidence type="ECO:0000259" key="1">
    <source>
        <dbReference type="Pfam" id="PF00561"/>
    </source>
</evidence>
<dbReference type="PANTHER" id="PTHR42886">
    <property type="entry name" value="RE40534P-RELATED"/>
    <property type="match status" value="1"/>
</dbReference>
<protein>
    <recommendedName>
        <fullName evidence="1">AB hydrolase-1 domain-containing protein</fullName>
    </recommendedName>
</protein>
<feature type="domain" description="AB hydrolase-1" evidence="1">
    <location>
        <begin position="36"/>
        <end position="157"/>
    </location>
</feature>